<protein>
    <submittedName>
        <fullName evidence="2">Uncharacterized protein</fullName>
    </submittedName>
</protein>
<reference evidence="2" key="1">
    <citation type="submission" date="2020-11" db="EMBL/GenBank/DDBJ databases">
        <authorList>
            <consortium name="DOE Joint Genome Institute"/>
            <person name="Ahrendt S."/>
            <person name="Riley R."/>
            <person name="Andreopoulos W."/>
            <person name="Labutti K."/>
            <person name="Pangilinan J."/>
            <person name="Ruiz-Duenas F.J."/>
            <person name="Barrasa J.M."/>
            <person name="Sanchez-Garcia M."/>
            <person name="Camarero S."/>
            <person name="Miyauchi S."/>
            <person name="Serrano A."/>
            <person name="Linde D."/>
            <person name="Babiker R."/>
            <person name="Drula E."/>
            <person name="Ayuso-Fernandez I."/>
            <person name="Pacheco R."/>
            <person name="Padilla G."/>
            <person name="Ferreira P."/>
            <person name="Barriuso J."/>
            <person name="Kellner H."/>
            <person name="Castanera R."/>
            <person name="Alfaro M."/>
            <person name="Ramirez L."/>
            <person name="Pisabarro A.G."/>
            <person name="Kuo A."/>
            <person name="Tritt A."/>
            <person name="Lipzen A."/>
            <person name="He G."/>
            <person name="Yan M."/>
            <person name="Ng V."/>
            <person name="Cullen D."/>
            <person name="Martin F."/>
            <person name="Rosso M.-N."/>
            <person name="Henrissat B."/>
            <person name="Hibbett D."/>
            <person name="Martinez A.T."/>
            <person name="Grigoriev I.V."/>
        </authorList>
    </citation>
    <scope>NUCLEOTIDE SEQUENCE</scope>
    <source>
        <strain evidence="2">MF-IS2</strain>
    </source>
</reference>
<keyword evidence="1" id="KW-0812">Transmembrane</keyword>
<feature type="transmembrane region" description="Helical" evidence="1">
    <location>
        <begin position="48"/>
        <end position="66"/>
    </location>
</feature>
<name>A0A9P5XJA6_9AGAR</name>
<keyword evidence="3" id="KW-1185">Reference proteome</keyword>
<evidence type="ECO:0000313" key="2">
    <source>
        <dbReference type="EMBL" id="KAF9450590.1"/>
    </source>
</evidence>
<feature type="transmembrane region" description="Helical" evidence="1">
    <location>
        <begin position="168"/>
        <end position="189"/>
    </location>
</feature>
<comment type="caution">
    <text evidence="2">The sequence shown here is derived from an EMBL/GenBank/DDBJ whole genome shotgun (WGS) entry which is preliminary data.</text>
</comment>
<feature type="transmembrane region" description="Helical" evidence="1">
    <location>
        <begin position="12"/>
        <end position="36"/>
    </location>
</feature>
<accession>A0A9P5XJA6</accession>
<keyword evidence="1" id="KW-0472">Membrane</keyword>
<feature type="transmembrane region" description="Helical" evidence="1">
    <location>
        <begin position="103"/>
        <end position="121"/>
    </location>
</feature>
<keyword evidence="1" id="KW-1133">Transmembrane helix</keyword>
<dbReference type="AlphaFoldDB" id="A0A9P5XJA6"/>
<dbReference type="Proteomes" id="UP000807342">
    <property type="component" value="Unassembled WGS sequence"/>
</dbReference>
<evidence type="ECO:0000313" key="3">
    <source>
        <dbReference type="Proteomes" id="UP000807342"/>
    </source>
</evidence>
<gene>
    <name evidence="2" type="ORF">P691DRAFT_725649</name>
</gene>
<proteinExistence type="predicted"/>
<sequence length="222" mass="24272">MSQIPLDKAELLALFLETIIYGVFLTCFVLLVAISFSNKDIRVANRRFILPVAALMMVLATAHLVIDFIRILQAFVTGGNGNIPDPIKYYGVLANPLQIAKTPVYAIQTILGDSVIVWRCYVMYNKKLSVLIPAGLIVLVNLAIGIVVSWSMSTAVPGEDIFQTGTEWITVFFVLTMGLNLCCTGAIVAKIQWTKHRSATSSRTLFPVVAVIIESGAIYTTS</sequence>
<feature type="transmembrane region" description="Helical" evidence="1">
    <location>
        <begin position="128"/>
        <end position="148"/>
    </location>
</feature>
<organism evidence="2 3">
    <name type="scientific">Macrolepiota fuliginosa MF-IS2</name>
    <dbReference type="NCBI Taxonomy" id="1400762"/>
    <lineage>
        <taxon>Eukaryota</taxon>
        <taxon>Fungi</taxon>
        <taxon>Dikarya</taxon>
        <taxon>Basidiomycota</taxon>
        <taxon>Agaricomycotina</taxon>
        <taxon>Agaricomycetes</taxon>
        <taxon>Agaricomycetidae</taxon>
        <taxon>Agaricales</taxon>
        <taxon>Agaricineae</taxon>
        <taxon>Agaricaceae</taxon>
        <taxon>Macrolepiota</taxon>
    </lineage>
</organism>
<feature type="non-terminal residue" evidence="2">
    <location>
        <position position="222"/>
    </location>
</feature>
<evidence type="ECO:0000256" key="1">
    <source>
        <dbReference type="SAM" id="Phobius"/>
    </source>
</evidence>
<dbReference type="EMBL" id="MU151101">
    <property type="protein sequence ID" value="KAF9450590.1"/>
    <property type="molecule type" value="Genomic_DNA"/>
</dbReference>
<dbReference type="OrthoDB" id="2756618at2759"/>